<dbReference type="InterPro" id="IPR018490">
    <property type="entry name" value="cNMP-bd_dom_sf"/>
</dbReference>
<evidence type="ECO:0000259" key="1">
    <source>
        <dbReference type="PROSITE" id="PS50042"/>
    </source>
</evidence>
<sequence>MALDDDIRILSGVALFEGFAPDQLRLLAFGAERLDFRRGEIVFREGDKAEAAFILAEGTIELFRERQGKQVPVGTLEPGALIGEYALITTTQRPASAVAAGAVSLLKVDRRSFRRILEEYPDLAVRLYRRIATDFQTMVDEIDRLTPRFS</sequence>
<organism evidence="2 3">
    <name type="scientific">Mesorhizobium liriopis</name>
    <dbReference type="NCBI Taxonomy" id="2953882"/>
    <lineage>
        <taxon>Bacteria</taxon>
        <taxon>Pseudomonadati</taxon>
        <taxon>Pseudomonadota</taxon>
        <taxon>Alphaproteobacteria</taxon>
        <taxon>Hyphomicrobiales</taxon>
        <taxon>Phyllobacteriaceae</taxon>
        <taxon>Mesorhizobium</taxon>
    </lineage>
</organism>
<gene>
    <name evidence="2" type="ORF">NGM99_15345</name>
</gene>
<name>A0ABT1C8L6_9HYPH</name>
<dbReference type="SMART" id="SM00100">
    <property type="entry name" value="cNMP"/>
    <property type="match status" value="1"/>
</dbReference>
<dbReference type="Proteomes" id="UP001205906">
    <property type="component" value="Unassembled WGS sequence"/>
</dbReference>
<dbReference type="Gene3D" id="2.60.120.10">
    <property type="entry name" value="Jelly Rolls"/>
    <property type="match status" value="1"/>
</dbReference>
<dbReference type="RefSeq" id="WP_252820443.1">
    <property type="nucleotide sequence ID" value="NZ_JAMXQS010000007.1"/>
</dbReference>
<proteinExistence type="predicted"/>
<accession>A0ABT1C8L6</accession>
<comment type="caution">
    <text evidence="2">The sequence shown here is derived from an EMBL/GenBank/DDBJ whole genome shotgun (WGS) entry which is preliminary data.</text>
</comment>
<dbReference type="InterPro" id="IPR014710">
    <property type="entry name" value="RmlC-like_jellyroll"/>
</dbReference>
<dbReference type="PROSITE" id="PS50042">
    <property type="entry name" value="CNMP_BINDING_3"/>
    <property type="match status" value="1"/>
</dbReference>
<dbReference type="InterPro" id="IPR050397">
    <property type="entry name" value="Env_Response_Regulators"/>
</dbReference>
<dbReference type="PANTHER" id="PTHR24567:SF68">
    <property type="entry name" value="DNA-BINDING TRANSCRIPTIONAL DUAL REGULATOR CRP"/>
    <property type="match status" value="1"/>
</dbReference>
<protein>
    <submittedName>
        <fullName evidence="2">Cyclic nucleotide-binding domain-containing protein</fullName>
    </submittedName>
</protein>
<dbReference type="SUPFAM" id="SSF51206">
    <property type="entry name" value="cAMP-binding domain-like"/>
    <property type="match status" value="1"/>
</dbReference>
<feature type="domain" description="Cyclic nucleotide-binding" evidence="1">
    <location>
        <begin position="15"/>
        <end position="134"/>
    </location>
</feature>
<dbReference type="CDD" id="cd00038">
    <property type="entry name" value="CAP_ED"/>
    <property type="match status" value="1"/>
</dbReference>
<dbReference type="Pfam" id="PF00027">
    <property type="entry name" value="cNMP_binding"/>
    <property type="match status" value="1"/>
</dbReference>
<keyword evidence="3" id="KW-1185">Reference proteome</keyword>
<dbReference type="EMBL" id="JAMXQS010000007">
    <property type="protein sequence ID" value="MCO6051159.1"/>
    <property type="molecule type" value="Genomic_DNA"/>
</dbReference>
<evidence type="ECO:0000313" key="2">
    <source>
        <dbReference type="EMBL" id="MCO6051159.1"/>
    </source>
</evidence>
<dbReference type="InterPro" id="IPR000595">
    <property type="entry name" value="cNMP-bd_dom"/>
</dbReference>
<dbReference type="PANTHER" id="PTHR24567">
    <property type="entry name" value="CRP FAMILY TRANSCRIPTIONAL REGULATORY PROTEIN"/>
    <property type="match status" value="1"/>
</dbReference>
<reference evidence="2 3" key="1">
    <citation type="submission" date="2022-06" db="EMBL/GenBank/DDBJ databases">
        <title>Mesorhizobium sp. strain RP14 Genome sequencing and assembly.</title>
        <authorList>
            <person name="Kim I."/>
        </authorList>
    </citation>
    <scope>NUCLEOTIDE SEQUENCE [LARGE SCALE GENOMIC DNA]</scope>
    <source>
        <strain evidence="3">RP14(2022)</strain>
    </source>
</reference>
<evidence type="ECO:0000313" key="3">
    <source>
        <dbReference type="Proteomes" id="UP001205906"/>
    </source>
</evidence>